<accession>A0A1F4RBW4</accession>
<dbReference type="EMBL" id="METP01000038">
    <property type="protein sequence ID" value="OGC05616.1"/>
    <property type="molecule type" value="Genomic_DNA"/>
</dbReference>
<organism evidence="2 3">
    <name type="scientific">candidate division WOR-1 bacterium RIFCSPLOWO2_02_FULL_46_20</name>
    <dbReference type="NCBI Taxonomy" id="1802567"/>
    <lineage>
        <taxon>Bacteria</taxon>
        <taxon>Bacillati</taxon>
        <taxon>Saganbacteria</taxon>
    </lineage>
</organism>
<feature type="compositionally biased region" description="Polar residues" evidence="1">
    <location>
        <begin position="69"/>
        <end position="83"/>
    </location>
</feature>
<gene>
    <name evidence="2" type="ORF">A3H38_01815</name>
</gene>
<proteinExistence type="predicted"/>
<reference evidence="2 3" key="1">
    <citation type="journal article" date="2016" name="Nat. Commun.">
        <title>Thousands of microbial genomes shed light on interconnected biogeochemical processes in an aquifer system.</title>
        <authorList>
            <person name="Anantharaman K."/>
            <person name="Brown C.T."/>
            <person name="Hug L.A."/>
            <person name="Sharon I."/>
            <person name="Castelle C.J."/>
            <person name="Probst A.J."/>
            <person name="Thomas B.C."/>
            <person name="Singh A."/>
            <person name="Wilkins M.J."/>
            <person name="Karaoz U."/>
            <person name="Brodie E.L."/>
            <person name="Williams K.H."/>
            <person name="Hubbard S.S."/>
            <person name="Banfield J.F."/>
        </authorList>
    </citation>
    <scope>NUCLEOTIDE SEQUENCE [LARGE SCALE GENOMIC DNA]</scope>
</reference>
<comment type="caution">
    <text evidence="2">The sequence shown here is derived from an EMBL/GenBank/DDBJ whole genome shotgun (WGS) entry which is preliminary data.</text>
</comment>
<name>A0A1F4RBW4_UNCSA</name>
<sequence length="257" mass="29856">MDAEIDSAFFTKEQLQEGRRYEQKRSCIDLSAPPGQFNGYDLIAAIYDRIEKNLMRRPKRKPSKENWKLRSTSDQGTVNTGEKNTSDEVTLERAIIEKWPTEWTYQMPVASGLFGSTSDKRRSVDLVYIKEKDNRSFDFVELKIASDSPLYAAMEILGYGLVYYASRQDTAKNLKYDSKDLTVLEARKISLCVLAPEAFYGTYNLKWLQKAINDGLERLVDIDSLKMDFRFEKFEFQWKHTMSGSDLPKQLDRKPVY</sequence>
<evidence type="ECO:0000313" key="3">
    <source>
        <dbReference type="Proteomes" id="UP000176938"/>
    </source>
</evidence>
<evidence type="ECO:0000313" key="2">
    <source>
        <dbReference type="EMBL" id="OGC05616.1"/>
    </source>
</evidence>
<feature type="region of interest" description="Disordered" evidence="1">
    <location>
        <begin position="58"/>
        <end position="86"/>
    </location>
</feature>
<evidence type="ECO:0000256" key="1">
    <source>
        <dbReference type="SAM" id="MobiDB-lite"/>
    </source>
</evidence>
<dbReference type="Proteomes" id="UP000176938">
    <property type="component" value="Unassembled WGS sequence"/>
</dbReference>
<protein>
    <submittedName>
        <fullName evidence="2">Uncharacterized protein</fullName>
    </submittedName>
</protein>
<dbReference type="AlphaFoldDB" id="A0A1F4RBW4"/>